<feature type="domain" description="Zinc finger PHD-type" evidence="5">
    <location>
        <begin position="259"/>
        <end position="319"/>
    </location>
</feature>
<dbReference type="InterPro" id="IPR004146">
    <property type="entry name" value="DC1"/>
</dbReference>
<protein>
    <recommendedName>
        <fullName evidence="5">Zinc finger PHD-type domain-containing protein</fullName>
    </recommendedName>
</protein>
<name>A0ABD3KF03_EUCGL</name>
<feature type="domain" description="Zinc finger PHD-type" evidence="5">
    <location>
        <begin position="681"/>
        <end position="743"/>
    </location>
</feature>
<keyword evidence="2" id="KW-0677">Repeat</keyword>
<dbReference type="EMBL" id="JBJKBG010000005">
    <property type="protein sequence ID" value="KAL3737927.1"/>
    <property type="molecule type" value="Genomic_DNA"/>
</dbReference>
<keyword evidence="4" id="KW-0862">Zinc</keyword>
<evidence type="ECO:0000256" key="1">
    <source>
        <dbReference type="ARBA" id="ARBA00022723"/>
    </source>
</evidence>
<feature type="domain" description="Zinc finger PHD-type" evidence="5">
    <location>
        <begin position="139"/>
        <end position="212"/>
    </location>
</feature>
<dbReference type="Gene3D" id="3.30.40.10">
    <property type="entry name" value="Zinc/RING finger domain, C3HC4 (zinc finger)"/>
    <property type="match status" value="1"/>
</dbReference>
<dbReference type="GO" id="GO:0008270">
    <property type="term" value="F:zinc ion binding"/>
    <property type="evidence" value="ECO:0007669"/>
    <property type="project" value="UniProtKB-KW"/>
</dbReference>
<sequence>MLSIGPGMAKQVEDMKMKISGHDHVLTRCAKREEEGVVCSACEKPCCGLVYACEGCGFILDEGCAKCRHFFHPLHELTLQHIDSVVCCSACEKKCRGFTFSCRECTFHLDVACALITEKIHNFSHGHSLKLTKMELNCKCLACNRSFSNSSQIYGCEDCNYFLHESCAKLPLERRHPYHGSHPLKLQVASYNYCDFCGERIQGFTYCCYQCDFNLDMKCVGIPSISSDVMKKVEGMKIRNFAHHHELTGSMKRKGDKVVCSACKKKCTGLTYACDCKDCGFFLHKGCAELPQEYAHFFHPGHKLNLQSSHSKVFCSACKENFRGFTFSCKECKFHLDVACAMMAEKLNHGEYIHHLCHGHPLRRTKKEFEGQCLACYRSRSDFGEVYSCDRCNRWVHISCTELPQNVRHFRHDFKCDSKLTLEAKRVLKDGQGKKCDACHWVCRGSVLYHCKLCNCAFDVECALMPSETPEGAQTKFFPAGHGHPLQLCSIKEETKFHSCSVCTNPCNNPHNDPAYKCTKCEVFIVHKSCIELPQSILRPSHHEHSMKLIKKSRFTCAACRKSSSGFSYDCNTCPPFSLHIGCMNLKPIIKYGDHRHYLGFFENIHEKVTCRSCHRGILPCSSKEMEMETENEQGLFRCVRCDYNLHLLCGPLPCLIESDNHKHVLQLEDKFVEDDSGEYYCDACEKKRDPEKCVYKCSQKNCPYVAHFECMKPEVLRLLKGEQKEVELRTLGNKRIYCKVMIEVQDPTEMALKNEEQASDESREQDIWTLENLLDAFIQDEQAKLPGTFQILKKEMIVTGHASFWGRLECSGSIASVSPYSQQTFTQFMDWREPGKENLDFSTIFFEKEELVKVDRYTVIRSLAPILKQLLEKRRDISTESELNLESKSLIFNLLCGAIRSMSTTQVNELSETLLHDWWNQVMMAKHAGFEIQFALDHLHEIVQAYFALRAEEIQNHRLKELEGQIGGCQISLKEVTHISRQYKESAEASLRQELLGKVKALEGKAVGSGLL</sequence>
<dbReference type="SMART" id="SM00249">
    <property type="entry name" value="PHD"/>
    <property type="match status" value="5"/>
</dbReference>
<evidence type="ECO:0000256" key="3">
    <source>
        <dbReference type="ARBA" id="ARBA00022771"/>
    </source>
</evidence>
<feature type="domain" description="Zinc finger PHD-type" evidence="5">
    <location>
        <begin position="556"/>
        <end position="615"/>
    </location>
</feature>
<evidence type="ECO:0000259" key="5">
    <source>
        <dbReference type="SMART" id="SM00249"/>
    </source>
</evidence>
<feature type="domain" description="Zinc finger PHD-type" evidence="5">
    <location>
        <begin position="372"/>
        <end position="455"/>
    </location>
</feature>
<dbReference type="SUPFAM" id="SSF57889">
    <property type="entry name" value="Cysteine-rich domain"/>
    <property type="match status" value="7"/>
</dbReference>
<organism evidence="6 7">
    <name type="scientific">Eucalyptus globulus</name>
    <name type="common">Tasmanian blue gum</name>
    <dbReference type="NCBI Taxonomy" id="34317"/>
    <lineage>
        <taxon>Eukaryota</taxon>
        <taxon>Viridiplantae</taxon>
        <taxon>Streptophyta</taxon>
        <taxon>Embryophyta</taxon>
        <taxon>Tracheophyta</taxon>
        <taxon>Spermatophyta</taxon>
        <taxon>Magnoliopsida</taxon>
        <taxon>eudicotyledons</taxon>
        <taxon>Gunneridae</taxon>
        <taxon>Pentapetalae</taxon>
        <taxon>rosids</taxon>
        <taxon>malvids</taxon>
        <taxon>Myrtales</taxon>
        <taxon>Myrtaceae</taxon>
        <taxon>Myrtoideae</taxon>
        <taxon>Eucalypteae</taxon>
        <taxon>Eucalyptus</taxon>
    </lineage>
</organism>
<comment type="caution">
    <text evidence="6">The sequence shown here is derived from an EMBL/GenBank/DDBJ whole genome shotgun (WGS) entry which is preliminary data.</text>
</comment>
<dbReference type="PANTHER" id="PTHR46288:SF27">
    <property type="entry name" value="CYSTEINE_HISTIDINE-RICH C1 DOMAIN FAMILY PROTEIN"/>
    <property type="match status" value="1"/>
</dbReference>
<accession>A0ABD3KF03</accession>
<dbReference type="PANTHER" id="PTHR46288">
    <property type="entry name" value="PHORBOL-ESTER/DAG-TYPE DOMAIN-CONTAINING PROTEIN"/>
    <property type="match status" value="1"/>
</dbReference>
<keyword evidence="3" id="KW-0863">Zinc-finger</keyword>
<dbReference type="Pfam" id="PF03107">
    <property type="entry name" value="C1_2"/>
    <property type="match status" value="7"/>
</dbReference>
<dbReference type="InterPro" id="IPR046349">
    <property type="entry name" value="C1-like_sf"/>
</dbReference>
<reference evidence="6 7" key="1">
    <citation type="submission" date="2024-11" db="EMBL/GenBank/DDBJ databases">
        <title>Chromosome-level genome assembly of Eucalyptus globulus Labill. provides insights into its genome evolution.</title>
        <authorList>
            <person name="Li X."/>
        </authorList>
    </citation>
    <scope>NUCLEOTIDE SEQUENCE [LARGE SCALE GENOMIC DNA]</scope>
    <source>
        <strain evidence="6">CL2024</strain>
        <tissue evidence="6">Fresh tender leaves</tissue>
    </source>
</reference>
<evidence type="ECO:0000256" key="2">
    <source>
        <dbReference type="ARBA" id="ARBA00022737"/>
    </source>
</evidence>
<evidence type="ECO:0000313" key="7">
    <source>
        <dbReference type="Proteomes" id="UP001634007"/>
    </source>
</evidence>
<dbReference type="InterPro" id="IPR013083">
    <property type="entry name" value="Znf_RING/FYVE/PHD"/>
</dbReference>
<dbReference type="AlphaFoldDB" id="A0ABD3KF03"/>
<keyword evidence="7" id="KW-1185">Reference proteome</keyword>
<keyword evidence="1" id="KW-0479">Metal-binding</keyword>
<dbReference type="InterPro" id="IPR001965">
    <property type="entry name" value="Znf_PHD"/>
</dbReference>
<proteinExistence type="predicted"/>
<dbReference type="Proteomes" id="UP001634007">
    <property type="component" value="Unassembled WGS sequence"/>
</dbReference>
<evidence type="ECO:0000256" key="4">
    <source>
        <dbReference type="ARBA" id="ARBA00022833"/>
    </source>
</evidence>
<dbReference type="CDD" id="cd15489">
    <property type="entry name" value="PHD_SF"/>
    <property type="match status" value="1"/>
</dbReference>
<evidence type="ECO:0000313" key="6">
    <source>
        <dbReference type="EMBL" id="KAL3737927.1"/>
    </source>
</evidence>
<gene>
    <name evidence="6" type="ORF">ACJRO7_019450</name>
</gene>